<feature type="transmembrane region" description="Helical" evidence="1">
    <location>
        <begin position="292"/>
        <end position="315"/>
    </location>
</feature>
<feature type="transmembrane region" description="Helical" evidence="1">
    <location>
        <begin position="412"/>
        <end position="434"/>
    </location>
</feature>
<proteinExistence type="predicted"/>
<keyword evidence="1" id="KW-0472">Membrane</keyword>
<feature type="transmembrane region" description="Helical" evidence="1">
    <location>
        <begin position="136"/>
        <end position="158"/>
    </location>
</feature>
<feature type="transmembrane region" description="Helical" evidence="1">
    <location>
        <begin position="68"/>
        <end position="88"/>
    </location>
</feature>
<dbReference type="KEGG" id="llh:I41_44180"/>
<feature type="transmembrane region" description="Helical" evidence="1">
    <location>
        <begin position="224"/>
        <end position="240"/>
    </location>
</feature>
<evidence type="ECO:0000313" key="3">
    <source>
        <dbReference type="Proteomes" id="UP000317909"/>
    </source>
</evidence>
<dbReference type="RefSeq" id="WP_145434892.1">
    <property type="nucleotide sequence ID" value="NZ_CP036339.1"/>
</dbReference>
<evidence type="ECO:0000256" key="1">
    <source>
        <dbReference type="SAM" id="Phobius"/>
    </source>
</evidence>
<keyword evidence="3" id="KW-1185">Reference proteome</keyword>
<feature type="transmembrane region" description="Helical" evidence="1">
    <location>
        <begin position="95"/>
        <end position="116"/>
    </location>
</feature>
<sequence length="514" mass="55673">MAVGAALHAPHRPTLICTREKFSHAMAEETFARRGSQIVDASPSLLVTLLLTAAAGGMGWGIRGQYGHETGAMIAGLLVALVVGLLFCRGQTSLFTARVAALTAIGIGFGGAMTYGQTVGLSHDPQFNGNWEALRWGMLGLAVIGGVWVGFAGVLMGMGLGGKRYSSLEISLLWMALIGLYFLGVFLFNEPFEPAARRLPRIYFSGDWYWQPDNDALRPRPECWGGLLFALLGLWAYATFWKHDAMARNVGLFAMLFGAIGFPTGQSVQAYHSWNRADFQVGWLGAIEPYMNWWNTMETIFGAILGAGLGLGVWLNRRTIAQPADAAIEIPVRGEVVLLAMYAAAIVAWNFLIFPPLDGVANHSLTMGLLPLTLIFGGRYSAYVIALPIVALPICGKTLRELSYQSGEMPLAMGWTLLVILPLLITLVAAIVLARRGLRGDDGHSFARWALMLTSWLYFLLNFAFFRTPAWPFGDATARTPSALVFSACLLLLTAACIRPPSARAEFSSSLSAA</sequence>
<organism evidence="2 3">
    <name type="scientific">Lacipirellula limnantheis</name>
    <dbReference type="NCBI Taxonomy" id="2528024"/>
    <lineage>
        <taxon>Bacteria</taxon>
        <taxon>Pseudomonadati</taxon>
        <taxon>Planctomycetota</taxon>
        <taxon>Planctomycetia</taxon>
        <taxon>Pirellulales</taxon>
        <taxon>Lacipirellulaceae</taxon>
        <taxon>Lacipirellula</taxon>
    </lineage>
</organism>
<feature type="transmembrane region" description="Helical" evidence="1">
    <location>
        <begin position="336"/>
        <end position="354"/>
    </location>
</feature>
<feature type="transmembrane region" description="Helical" evidence="1">
    <location>
        <begin position="170"/>
        <end position="188"/>
    </location>
</feature>
<gene>
    <name evidence="2" type="ORF">I41_44180</name>
</gene>
<protein>
    <submittedName>
        <fullName evidence="2">Uncharacterized protein</fullName>
    </submittedName>
</protein>
<dbReference type="Proteomes" id="UP000317909">
    <property type="component" value="Chromosome"/>
</dbReference>
<keyword evidence="1" id="KW-0812">Transmembrane</keyword>
<keyword evidence="1" id="KW-1133">Transmembrane helix</keyword>
<dbReference type="AlphaFoldDB" id="A0A517U3K5"/>
<feature type="transmembrane region" description="Helical" evidence="1">
    <location>
        <begin position="446"/>
        <end position="466"/>
    </location>
</feature>
<dbReference type="OrthoDB" id="269718at2"/>
<dbReference type="EMBL" id="CP036339">
    <property type="protein sequence ID" value="QDT75208.1"/>
    <property type="molecule type" value="Genomic_DNA"/>
</dbReference>
<feature type="transmembrane region" description="Helical" evidence="1">
    <location>
        <begin position="43"/>
        <end position="62"/>
    </location>
</feature>
<accession>A0A517U3K5</accession>
<feature type="transmembrane region" description="Helical" evidence="1">
    <location>
        <begin position="252"/>
        <end position="272"/>
    </location>
</feature>
<reference evidence="2 3" key="1">
    <citation type="submission" date="2019-02" db="EMBL/GenBank/DDBJ databases">
        <title>Deep-cultivation of Planctomycetes and their phenomic and genomic characterization uncovers novel biology.</title>
        <authorList>
            <person name="Wiegand S."/>
            <person name="Jogler M."/>
            <person name="Boedeker C."/>
            <person name="Pinto D."/>
            <person name="Vollmers J."/>
            <person name="Rivas-Marin E."/>
            <person name="Kohn T."/>
            <person name="Peeters S.H."/>
            <person name="Heuer A."/>
            <person name="Rast P."/>
            <person name="Oberbeckmann S."/>
            <person name="Bunk B."/>
            <person name="Jeske O."/>
            <person name="Meyerdierks A."/>
            <person name="Storesund J.E."/>
            <person name="Kallscheuer N."/>
            <person name="Luecker S."/>
            <person name="Lage O.M."/>
            <person name="Pohl T."/>
            <person name="Merkel B.J."/>
            <person name="Hornburger P."/>
            <person name="Mueller R.-W."/>
            <person name="Bruemmer F."/>
            <person name="Labrenz M."/>
            <person name="Spormann A.M."/>
            <person name="Op den Camp H."/>
            <person name="Overmann J."/>
            <person name="Amann R."/>
            <person name="Jetten M.S.M."/>
            <person name="Mascher T."/>
            <person name="Medema M.H."/>
            <person name="Devos D.P."/>
            <person name="Kaster A.-K."/>
            <person name="Ovreas L."/>
            <person name="Rohde M."/>
            <person name="Galperin M.Y."/>
            <person name="Jogler C."/>
        </authorList>
    </citation>
    <scope>NUCLEOTIDE SEQUENCE [LARGE SCALE GENOMIC DNA]</scope>
    <source>
        <strain evidence="2 3">I41</strain>
    </source>
</reference>
<name>A0A517U3K5_9BACT</name>
<feature type="transmembrane region" description="Helical" evidence="1">
    <location>
        <begin position="478"/>
        <end position="498"/>
    </location>
</feature>
<evidence type="ECO:0000313" key="2">
    <source>
        <dbReference type="EMBL" id="QDT75208.1"/>
    </source>
</evidence>